<evidence type="ECO:0000313" key="1">
    <source>
        <dbReference type="EMBL" id="MEQ2195049.1"/>
    </source>
</evidence>
<dbReference type="Proteomes" id="UP001434883">
    <property type="component" value="Unassembled WGS sequence"/>
</dbReference>
<name>A0ABV0QGV7_9TELE</name>
<organism evidence="1 2">
    <name type="scientific">Xenoophorus captivus</name>
    <dbReference type="NCBI Taxonomy" id="1517983"/>
    <lineage>
        <taxon>Eukaryota</taxon>
        <taxon>Metazoa</taxon>
        <taxon>Chordata</taxon>
        <taxon>Craniata</taxon>
        <taxon>Vertebrata</taxon>
        <taxon>Euteleostomi</taxon>
        <taxon>Actinopterygii</taxon>
        <taxon>Neopterygii</taxon>
        <taxon>Teleostei</taxon>
        <taxon>Neoteleostei</taxon>
        <taxon>Acanthomorphata</taxon>
        <taxon>Ovalentaria</taxon>
        <taxon>Atherinomorphae</taxon>
        <taxon>Cyprinodontiformes</taxon>
        <taxon>Goodeidae</taxon>
        <taxon>Xenoophorus</taxon>
    </lineage>
</organism>
<keyword evidence="2" id="KW-1185">Reference proteome</keyword>
<dbReference type="EMBL" id="JAHRIN010010151">
    <property type="protein sequence ID" value="MEQ2195049.1"/>
    <property type="molecule type" value="Genomic_DNA"/>
</dbReference>
<gene>
    <name evidence="1" type="ORF">XENOCAPTIV_006692</name>
</gene>
<reference evidence="1 2" key="1">
    <citation type="submission" date="2021-06" db="EMBL/GenBank/DDBJ databases">
        <authorList>
            <person name="Palmer J.M."/>
        </authorList>
    </citation>
    <scope>NUCLEOTIDE SEQUENCE [LARGE SCALE GENOMIC DNA]</scope>
    <source>
        <strain evidence="1 2">XC_2019</strain>
        <tissue evidence="1">Muscle</tissue>
    </source>
</reference>
<evidence type="ECO:0000313" key="2">
    <source>
        <dbReference type="Proteomes" id="UP001434883"/>
    </source>
</evidence>
<sequence length="143" mass="15509">MLPASDLLPGEFVMSWCGIRESIVRTVLGGVCFVACGRRLGWHCMAVVARCVVEGRMQWGCGGCVWSLRCVDVSSLAFRGWSSSAGGCSCGEGFMAFGFGGMCSISVGGRPVERFMFGFMGGELREILYSYCKYPESISDVYE</sequence>
<comment type="caution">
    <text evidence="1">The sequence shown here is derived from an EMBL/GenBank/DDBJ whole genome shotgun (WGS) entry which is preliminary data.</text>
</comment>
<accession>A0ABV0QGV7</accession>
<proteinExistence type="predicted"/>
<protein>
    <submittedName>
        <fullName evidence="1">Uncharacterized protein</fullName>
    </submittedName>
</protein>